<reference evidence="2 3" key="2">
    <citation type="submission" date="2012-02" db="EMBL/GenBank/DDBJ databases">
        <title>Improved High-Quality Draft sequence of Desulfobacter postgatei 2ac9.</title>
        <authorList>
            <consortium name="US DOE Joint Genome Institute"/>
            <person name="Lucas S."/>
            <person name="Han J."/>
            <person name="Lapidus A."/>
            <person name="Cheng J.-F."/>
            <person name="Goodwin L."/>
            <person name="Pitluck S."/>
            <person name="Peters L."/>
            <person name="Ovchinnikova G."/>
            <person name="Held B."/>
            <person name="Detter J.C."/>
            <person name="Han C."/>
            <person name="Tapia R."/>
            <person name="Land M."/>
            <person name="Hauser L."/>
            <person name="Kyrpides N."/>
            <person name="Ivanova N."/>
            <person name="Pagani I."/>
            <person name="Orellana R."/>
            <person name="Lovley D."/>
            <person name="Woyke T."/>
        </authorList>
    </citation>
    <scope>NUCLEOTIDE SEQUENCE [LARGE SCALE GENOMIC DNA]</scope>
    <source>
        <strain evidence="2 3">2ac9</strain>
    </source>
</reference>
<keyword evidence="3" id="KW-1185">Reference proteome</keyword>
<evidence type="ECO:0000259" key="1">
    <source>
        <dbReference type="Pfam" id="PF01850"/>
    </source>
</evidence>
<dbReference type="InterPro" id="IPR029060">
    <property type="entry name" value="PIN-like_dom_sf"/>
</dbReference>
<dbReference type="HOGENOM" id="CLU_3024773_0_0_7"/>
<protein>
    <submittedName>
        <fullName evidence="2">PIN domain-containing protein</fullName>
    </submittedName>
</protein>
<name>I5B6H0_9BACT</name>
<evidence type="ECO:0000313" key="3">
    <source>
        <dbReference type="Proteomes" id="UP000005778"/>
    </source>
</evidence>
<dbReference type="Proteomes" id="UP000005778">
    <property type="component" value="Chromosome"/>
</dbReference>
<reference evidence="2 3" key="1">
    <citation type="submission" date="2011-09" db="EMBL/GenBank/DDBJ databases">
        <authorList>
            <consortium name="US DOE Joint Genome Institute (JGI-PGF)"/>
            <person name="Lucas S."/>
            <person name="Han J."/>
            <person name="Lapidus A."/>
            <person name="Cheng J.-F."/>
            <person name="Goodwin L."/>
            <person name="Pitluck S."/>
            <person name="Peters L."/>
            <person name="Land M.L."/>
            <person name="Hauser L."/>
            <person name="Orellana R."/>
            <person name="Lovley D."/>
            <person name="Woyke T.J."/>
        </authorList>
    </citation>
    <scope>NUCLEOTIDE SEQUENCE [LARGE SCALE GENOMIC DNA]</scope>
    <source>
        <strain evidence="2 3">2ac9</strain>
    </source>
</reference>
<accession>I5B6H0</accession>
<organism evidence="2 3">
    <name type="scientific">Desulfobacter postgatei 2ac9</name>
    <dbReference type="NCBI Taxonomy" id="879212"/>
    <lineage>
        <taxon>Bacteria</taxon>
        <taxon>Pseudomonadati</taxon>
        <taxon>Thermodesulfobacteriota</taxon>
        <taxon>Desulfobacteria</taxon>
        <taxon>Desulfobacterales</taxon>
        <taxon>Desulfobacteraceae</taxon>
        <taxon>Desulfobacter</taxon>
    </lineage>
</organism>
<proteinExistence type="predicted"/>
<dbReference type="EMBL" id="CM001488">
    <property type="protein sequence ID" value="EIM65083.1"/>
    <property type="molecule type" value="Genomic_DNA"/>
</dbReference>
<sequence length="55" mass="6441">MDNVYSVVAELEYGKNINDVIHLKFAERYCEKLITFDKDFKRLSPFSKISIEVIA</sequence>
<dbReference type="STRING" id="879212.DespoDRAFT_03306"/>
<dbReference type="SUPFAM" id="SSF88723">
    <property type="entry name" value="PIN domain-like"/>
    <property type="match status" value="1"/>
</dbReference>
<dbReference type="OrthoDB" id="952635at2"/>
<feature type="domain" description="PIN" evidence="1">
    <location>
        <begin position="11"/>
        <end position="43"/>
    </location>
</feature>
<dbReference type="InterPro" id="IPR002716">
    <property type="entry name" value="PIN_dom"/>
</dbReference>
<dbReference type="Pfam" id="PF01850">
    <property type="entry name" value="PIN"/>
    <property type="match status" value="1"/>
</dbReference>
<dbReference type="AlphaFoldDB" id="I5B6H0"/>
<gene>
    <name evidence="2" type="ORF">DespoDRAFT_03306</name>
</gene>
<evidence type="ECO:0000313" key="2">
    <source>
        <dbReference type="EMBL" id="EIM65083.1"/>
    </source>
</evidence>